<dbReference type="STRING" id="1150368.SAMN02927921_01671"/>
<reference evidence="2 3" key="1">
    <citation type="submission" date="2016-11" db="EMBL/GenBank/DDBJ databases">
        <authorList>
            <person name="Jaros S."/>
            <person name="Januszkiewicz K."/>
            <person name="Wedrychowicz H."/>
        </authorList>
    </citation>
    <scope>NUCLEOTIDE SEQUENCE [LARGE SCALE GENOMIC DNA]</scope>
    <source>
        <strain evidence="2 3">CGMCC 1.12145</strain>
    </source>
</reference>
<keyword evidence="1" id="KW-0472">Membrane</keyword>
<feature type="transmembrane region" description="Helical" evidence="1">
    <location>
        <begin position="47"/>
        <end position="66"/>
    </location>
</feature>
<dbReference type="EMBL" id="FPJE01000007">
    <property type="protein sequence ID" value="SFW43646.1"/>
    <property type="molecule type" value="Genomic_DNA"/>
</dbReference>
<dbReference type="OrthoDB" id="1452946at2"/>
<evidence type="ECO:0000256" key="1">
    <source>
        <dbReference type="SAM" id="Phobius"/>
    </source>
</evidence>
<keyword evidence="3" id="KW-1185">Reference proteome</keyword>
<keyword evidence="1" id="KW-1133">Transmembrane helix</keyword>
<feature type="transmembrane region" description="Helical" evidence="1">
    <location>
        <begin position="17"/>
        <end position="35"/>
    </location>
</feature>
<evidence type="ECO:0000313" key="3">
    <source>
        <dbReference type="Proteomes" id="UP000182248"/>
    </source>
</evidence>
<dbReference type="Proteomes" id="UP000182248">
    <property type="component" value="Unassembled WGS sequence"/>
</dbReference>
<dbReference type="AlphaFoldDB" id="A0A1K1PAC9"/>
<proteinExistence type="predicted"/>
<sequence>MEKTLYDTKKAWYDNEMLVDVLIFILFPLGIYALMRTDKLRSGPAKIFYGLSGAVAFFGVLAGIFGT</sequence>
<accession>A0A1K1PAC9</accession>
<gene>
    <name evidence="2" type="ORF">SAMN02927921_01671</name>
</gene>
<name>A0A1K1PAC9_9FLAO</name>
<protein>
    <submittedName>
        <fullName evidence="2">Uncharacterized protein</fullName>
    </submittedName>
</protein>
<organism evidence="2 3">
    <name type="scientific">Sinomicrobium oceani</name>
    <dbReference type="NCBI Taxonomy" id="1150368"/>
    <lineage>
        <taxon>Bacteria</taxon>
        <taxon>Pseudomonadati</taxon>
        <taxon>Bacteroidota</taxon>
        <taxon>Flavobacteriia</taxon>
        <taxon>Flavobacteriales</taxon>
        <taxon>Flavobacteriaceae</taxon>
        <taxon>Sinomicrobium</taxon>
    </lineage>
</organism>
<dbReference type="RefSeq" id="WP_072316894.1">
    <property type="nucleotide sequence ID" value="NZ_FPJE01000007.1"/>
</dbReference>
<keyword evidence="1" id="KW-0812">Transmembrane</keyword>
<evidence type="ECO:0000313" key="2">
    <source>
        <dbReference type="EMBL" id="SFW43646.1"/>
    </source>
</evidence>